<evidence type="ECO:0000256" key="3">
    <source>
        <dbReference type="ARBA" id="ARBA00022741"/>
    </source>
</evidence>
<dbReference type="InterPro" id="IPR036543">
    <property type="entry name" value="Guanylate-bd_C_sf"/>
</dbReference>
<dbReference type="PANTHER" id="PTHR10751">
    <property type="entry name" value="GUANYLATE BINDING PROTEIN"/>
    <property type="match status" value="1"/>
</dbReference>
<evidence type="ECO:0000313" key="16">
    <source>
        <dbReference type="EMBL" id="CAJ1067126.1"/>
    </source>
</evidence>
<dbReference type="CDD" id="cd01851">
    <property type="entry name" value="GBP"/>
    <property type="match status" value="1"/>
</dbReference>
<dbReference type="InterPro" id="IPR015894">
    <property type="entry name" value="Guanylate-bd_N"/>
</dbReference>
<organism evidence="16 17">
    <name type="scientific">Xyrichtys novacula</name>
    <name type="common">Pearly razorfish</name>
    <name type="synonym">Hemipteronotus novacula</name>
    <dbReference type="NCBI Taxonomy" id="13765"/>
    <lineage>
        <taxon>Eukaryota</taxon>
        <taxon>Metazoa</taxon>
        <taxon>Chordata</taxon>
        <taxon>Craniata</taxon>
        <taxon>Vertebrata</taxon>
        <taxon>Euteleostomi</taxon>
        <taxon>Actinopterygii</taxon>
        <taxon>Neopterygii</taxon>
        <taxon>Teleostei</taxon>
        <taxon>Neoteleostei</taxon>
        <taxon>Acanthomorphata</taxon>
        <taxon>Eupercaria</taxon>
        <taxon>Labriformes</taxon>
        <taxon>Labridae</taxon>
        <taxon>Xyrichtys</taxon>
    </lineage>
</organism>
<evidence type="ECO:0000259" key="15">
    <source>
        <dbReference type="PROSITE" id="PS51715"/>
    </source>
</evidence>
<keyword evidence="2 13" id="KW-0812">Transmembrane</keyword>
<feature type="region of interest" description="Disordered" evidence="12">
    <location>
        <begin position="33"/>
        <end position="67"/>
    </location>
</feature>
<dbReference type="InterPro" id="IPR003191">
    <property type="entry name" value="Guanylate-bd/ATL_C"/>
</dbReference>
<comment type="similarity">
    <text evidence="11">Belongs to the TRAFAC class dynamin-like GTPase superfamily. GB1/RHD3 GTPase family.</text>
</comment>
<accession>A0AAV1G2K5</accession>
<protein>
    <submittedName>
        <fullName evidence="16">Atlastin-2-like isoform X2</fullName>
    </submittedName>
</protein>
<dbReference type="Pfam" id="PF02841">
    <property type="entry name" value="GBP_C"/>
    <property type="match status" value="1"/>
</dbReference>
<feature type="transmembrane region" description="Helical" evidence="13">
    <location>
        <begin position="490"/>
        <end position="510"/>
    </location>
</feature>
<feature type="signal peptide" evidence="14">
    <location>
        <begin position="1"/>
        <end position="20"/>
    </location>
</feature>
<feature type="domain" description="GB1/RHD3-type G" evidence="15">
    <location>
        <begin position="114"/>
        <end position="358"/>
    </location>
</feature>
<evidence type="ECO:0000256" key="5">
    <source>
        <dbReference type="ARBA" id="ARBA00022824"/>
    </source>
</evidence>
<dbReference type="Proteomes" id="UP001178508">
    <property type="component" value="Chromosome 11"/>
</dbReference>
<evidence type="ECO:0000256" key="12">
    <source>
        <dbReference type="SAM" id="MobiDB-lite"/>
    </source>
</evidence>
<dbReference type="GO" id="GO:0098826">
    <property type="term" value="C:endoplasmic reticulum tubular network membrane"/>
    <property type="evidence" value="ECO:0007669"/>
    <property type="project" value="UniProtKB-ARBA"/>
</dbReference>
<sequence length="695" mass="78458">MLSNLCNLIFLPLLTPKGLSGVEDVPIFRHKQRPPLARPEDFEDNFLPQIPNSNSGKNASLTPSPDEEIQEEEVLVEEEKDKPIQIVLANEDEHSFELDAAALEKILLQDHVKDLNVVVVSVAGAFRKGKSFLLDFMLRYMHRQSDSWMGGDDEPLTGFTWRGGCERETTGIQIWSEVFVVDKPDGSKVAVLLVDTQGAFDSQSTIKDCATVFALSTMTSSVQVYNLSQNIQEDDLQHLQLFTEYGRLAMEEIYLKPFQSLMFLIRDWSYPYEHKYGLKGGNCFLDRRLQVKQNQHEELQNVRKHIHSCFSNIGCFLLPHPGLKVATNPYFDGRLKDIDGDFKKYLAKLVPLLLAPERLVEKEIGGNKVTCRDLLEYFKAYIKIYQGEELPHPKSMLQATAEANNLTAVAGAKDMYSKSMEQVCGGDKPYIAPTDLERCHGEFREHSVRFFRSVKKMGGDEFCQRYQNQLEAELDEAYVNFSKHNDGKNIFYAARTPATLFAVMFVTYVVSGVTGFIGLSTFAALANLVMGMALLSLCAWAYVKYSGEFREVGTLIDEVAETLWEQKMVRKVRVVTSLICSPTFLCPTSCQFTFSALTSSYWILHHSFLYGSKPTTHSSPSFFCCISPWLSPSLYPLLISSPLLSCLLDLLTLSFPLHCPLRCFPNCWSLSGGAWPFLSLSSLLSHQEQHLALEL</sequence>
<dbReference type="SUPFAM" id="SSF48340">
    <property type="entry name" value="Interferon-induced guanylate-binding protein 1 (GBP1), C-terminal domain"/>
    <property type="match status" value="1"/>
</dbReference>
<evidence type="ECO:0000256" key="11">
    <source>
        <dbReference type="PROSITE-ProRule" id="PRU01052"/>
    </source>
</evidence>
<keyword evidence="3" id="KW-0547">Nucleotide-binding</keyword>
<keyword evidence="5" id="KW-0256">Endoplasmic reticulum</keyword>
<feature type="chain" id="PRO_5043751636" evidence="14">
    <location>
        <begin position="21"/>
        <end position="695"/>
    </location>
</feature>
<dbReference type="AlphaFoldDB" id="A0AAV1G2K5"/>
<dbReference type="Gene3D" id="1.20.58.420">
    <property type="entry name" value="AHSP"/>
    <property type="match status" value="1"/>
</dbReference>
<dbReference type="FunFam" id="1.20.58.420:FF:000001">
    <property type="entry name" value="Atlastin-1 isoform 1"/>
    <property type="match status" value="1"/>
</dbReference>
<evidence type="ECO:0000256" key="13">
    <source>
        <dbReference type="SAM" id="Phobius"/>
    </source>
</evidence>
<evidence type="ECO:0000256" key="2">
    <source>
        <dbReference type="ARBA" id="ARBA00022692"/>
    </source>
</evidence>
<dbReference type="Pfam" id="PF02263">
    <property type="entry name" value="GBP"/>
    <property type="match status" value="1"/>
</dbReference>
<evidence type="ECO:0000256" key="10">
    <source>
        <dbReference type="ARBA" id="ARBA00049117"/>
    </source>
</evidence>
<keyword evidence="7 13" id="KW-1133">Transmembrane helix</keyword>
<dbReference type="InterPro" id="IPR030386">
    <property type="entry name" value="G_GB1_RHD3_dom"/>
</dbReference>
<evidence type="ECO:0000313" key="17">
    <source>
        <dbReference type="Proteomes" id="UP001178508"/>
    </source>
</evidence>
<keyword evidence="6" id="KW-0460">Magnesium</keyword>
<gene>
    <name evidence="16" type="ORF">XNOV1_A021926</name>
</gene>
<dbReference type="GO" id="GO:0005525">
    <property type="term" value="F:GTP binding"/>
    <property type="evidence" value="ECO:0007669"/>
    <property type="project" value="UniProtKB-KW"/>
</dbReference>
<keyword evidence="4" id="KW-0378">Hydrolase</keyword>
<keyword evidence="8" id="KW-0342">GTP-binding</keyword>
<evidence type="ECO:0000256" key="8">
    <source>
        <dbReference type="ARBA" id="ARBA00023134"/>
    </source>
</evidence>
<evidence type="ECO:0000256" key="1">
    <source>
        <dbReference type="ARBA" id="ARBA00004477"/>
    </source>
</evidence>
<keyword evidence="17" id="KW-1185">Reference proteome</keyword>
<dbReference type="Gene3D" id="3.40.50.300">
    <property type="entry name" value="P-loop containing nucleotide triphosphate hydrolases"/>
    <property type="match status" value="1"/>
</dbReference>
<reference evidence="16" key="1">
    <citation type="submission" date="2023-08" db="EMBL/GenBank/DDBJ databases">
        <authorList>
            <person name="Alioto T."/>
            <person name="Alioto T."/>
            <person name="Gomez Garrido J."/>
        </authorList>
    </citation>
    <scope>NUCLEOTIDE SEQUENCE</scope>
</reference>
<evidence type="ECO:0000256" key="4">
    <source>
        <dbReference type="ARBA" id="ARBA00022801"/>
    </source>
</evidence>
<evidence type="ECO:0000256" key="6">
    <source>
        <dbReference type="ARBA" id="ARBA00022842"/>
    </source>
</evidence>
<evidence type="ECO:0000256" key="7">
    <source>
        <dbReference type="ARBA" id="ARBA00022989"/>
    </source>
</evidence>
<dbReference type="EMBL" id="OY660874">
    <property type="protein sequence ID" value="CAJ1067126.1"/>
    <property type="molecule type" value="Genomic_DNA"/>
</dbReference>
<feature type="transmembrane region" description="Helical" evidence="13">
    <location>
        <begin position="522"/>
        <end position="543"/>
    </location>
</feature>
<dbReference type="FunFam" id="3.40.50.300:FF:000314">
    <property type="entry name" value="Atlastin-2 isoform 2"/>
    <property type="match status" value="1"/>
</dbReference>
<dbReference type="GO" id="GO:0003924">
    <property type="term" value="F:GTPase activity"/>
    <property type="evidence" value="ECO:0007669"/>
    <property type="project" value="InterPro"/>
</dbReference>
<keyword evidence="14" id="KW-0732">Signal</keyword>
<dbReference type="PROSITE" id="PS51715">
    <property type="entry name" value="G_GB1_RHD3"/>
    <property type="match status" value="1"/>
</dbReference>
<name>A0AAV1G2K5_XYRNO</name>
<feature type="compositionally biased region" description="Polar residues" evidence="12">
    <location>
        <begin position="50"/>
        <end position="63"/>
    </location>
</feature>
<evidence type="ECO:0000256" key="14">
    <source>
        <dbReference type="SAM" id="SignalP"/>
    </source>
</evidence>
<proteinExistence type="inferred from homology"/>
<keyword evidence="9 13" id="KW-0472">Membrane</keyword>
<dbReference type="GO" id="GO:1990809">
    <property type="term" value="P:endoplasmic reticulum tubular network membrane organization"/>
    <property type="evidence" value="ECO:0007669"/>
    <property type="project" value="UniProtKB-ARBA"/>
</dbReference>
<comment type="catalytic activity">
    <reaction evidence="10">
        <text>GTP + H2O = GDP + phosphate + H(+)</text>
        <dbReference type="Rhea" id="RHEA:19669"/>
        <dbReference type="ChEBI" id="CHEBI:15377"/>
        <dbReference type="ChEBI" id="CHEBI:15378"/>
        <dbReference type="ChEBI" id="CHEBI:37565"/>
        <dbReference type="ChEBI" id="CHEBI:43474"/>
        <dbReference type="ChEBI" id="CHEBI:58189"/>
    </reaction>
    <physiologicalReaction direction="left-to-right" evidence="10">
        <dbReference type="Rhea" id="RHEA:19670"/>
    </physiologicalReaction>
</comment>
<dbReference type="InterPro" id="IPR027417">
    <property type="entry name" value="P-loop_NTPase"/>
</dbReference>
<evidence type="ECO:0000256" key="9">
    <source>
        <dbReference type="ARBA" id="ARBA00023136"/>
    </source>
</evidence>
<comment type="subcellular location">
    <subcellularLocation>
        <location evidence="1">Endoplasmic reticulum membrane</location>
        <topology evidence="1">Multi-pass membrane protein</topology>
    </subcellularLocation>
</comment>
<dbReference type="SUPFAM" id="SSF52540">
    <property type="entry name" value="P-loop containing nucleoside triphosphate hydrolases"/>
    <property type="match status" value="1"/>
</dbReference>